<comment type="cofactor">
    <cofactor evidence="1">
        <name>pantetheine 4'-phosphate</name>
        <dbReference type="ChEBI" id="CHEBI:47942"/>
    </cofactor>
</comment>
<dbReference type="Pfam" id="PF00501">
    <property type="entry name" value="AMP-binding"/>
    <property type="match status" value="1"/>
</dbReference>
<dbReference type="SUPFAM" id="SSF52777">
    <property type="entry name" value="CoA-dependent acyltransferases"/>
    <property type="match status" value="2"/>
</dbReference>
<dbReference type="RefSeq" id="WP_198281923.1">
    <property type="nucleotide sequence ID" value="NZ_JAEEAQ010000846.1"/>
</dbReference>
<keyword evidence="7" id="KW-1185">Reference proteome</keyword>
<dbReference type="InterPro" id="IPR045851">
    <property type="entry name" value="AMP-bd_C_sf"/>
</dbReference>
<dbReference type="PANTHER" id="PTHR45527:SF1">
    <property type="entry name" value="FATTY ACID SYNTHASE"/>
    <property type="match status" value="1"/>
</dbReference>
<comment type="caution">
    <text evidence="6">The sequence shown here is derived from an EMBL/GenBank/DDBJ whole genome shotgun (WGS) entry which is preliminary data.</text>
</comment>
<dbReference type="EMBL" id="JAEEAQ010000846">
    <property type="protein sequence ID" value="MBI0319448.1"/>
    <property type="molecule type" value="Genomic_DNA"/>
</dbReference>
<reference evidence="6 7" key="1">
    <citation type="submission" date="2020-12" db="EMBL/GenBank/DDBJ databases">
        <authorList>
            <person name="Kusuma A.B."/>
            <person name="Nouioui I."/>
            <person name="Goodfellow M."/>
        </authorList>
    </citation>
    <scope>NUCLEOTIDE SEQUENCE [LARGE SCALE GENOMIC DNA]</scope>
    <source>
        <strain evidence="6 7">DSM 41764</strain>
    </source>
</reference>
<protein>
    <submittedName>
        <fullName evidence="6">Amino acid adenylation domain-containing protein</fullName>
    </submittedName>
</protein>
<dbReference type="Gene3D" id="3.30.300.30">
    <property type="match status" value="1"/>
</dbReference>
<dbReference type="Pfam" id="PF13193">
    <property type="entry name" value="AMP-binding_C"/>
    <property type="match status" value="1"/>
</dbReference>
<dbReference type="SMART" id="SM00823">
    <property type="entry name" value="PKS_PP"/>
    <property type="match status" value="1"/>
</dbReference>
<keyword evidence="3" id="KW-0597">Phosphoprotein</keyword>
<evidence type="ECO:0000256" key="4">
    <source>
        <dbReference type="SAM" id="MobiDB-lite"/>
    </source>
</evidence>
<dbReference type="InterPro" id="IPR025110">
    <property type="entry name" value="AMP-bd_C"/>
</dbReference>
<dbReference type="Pfam" id="PF00550">
    <property type="entry name" value="PP-binding"/>
    <property type="match status" value="1"/>
</dbReference>
<evidence type="ECO:0000256" key="2">
    <source>
        <dbReference type="ARBA" id="ARBA00022450"/>
    </source>
</evidence>
<dbReference type="Gene3D" id="3.40.50.980">
    <property type="match status" value="2"/>
</dbReference>
<feature type="domain" description="Carrier" evidence="5">
    <location>
        <begin position="11"/>
        <end position="86"/>
    </location>
</feature>
<dbReference type="InterPro" id="IPR036736">
    <property type="entry name" value="ACP-like_sf"/>
</dbReference>
<dbReference type="InterPro" id="IPR009081">
    <property type="entry name" value="PP-bd_ACP"/>
</dbReference>
<dbReference type="SUPFAM" id="SSF47336">
    <property type="entry name" value="ACP-like"/>
    <property type="match status" value="1"/>
</dbReference>
<evidence type="ECO:0000313" key="7">
    <source>
        <dbReference type="Proteomes" id="UP000638849"/>
    </source>
</evidence>
<dbReference type="InterPro" id="IPR020806">
    <property type="entry name" value="PKS_PP-bd"/>
</dbReference>
<accession>A0ABS0RQV2</accession>
<organism evidence="6 7">
    <name type="scientific">Streptomyces javensis</name>
    <dbReference type="NCBI Taxonomy" id="114698"/>
    <lineage>
        <taxon>Bacteria</taxon>
        <taxon>Bacillati</taxon>
        <taxon>Actinomycetota</taxon>
        <taxon>Actinomycetes</taxon>
        <taxon>Kitasatosporales</taxon>
        <taxon>Streptomycetaceae</taxon>
        <taxon>Streptomyces</taxon>
        <taxon>Streptomyces violaceusniger group</taxon>
    </lineage>
</organism>
<dbReference type="InterPro" id="IPR010071">
    <property type="entry name" value="AA_adenyl_dom"/>
</dbReference>
<evidence type="ECO:0000259" key="5">
    <source>
        <dbReference type="PROSITE" id="PS50075"/>
    </source>
</evidence>
<keyword evidence="2" id="KW-0596">Phosphopantetheine</keyword>
<gene>
    <name evidence="6" type="ORF">JBF12_42035</name>
</gene>
<dbReference type="Proteomes" id="UP000638849">
    <property type="component" value="Unassembled WGS sequence"/>
</dbReference>
<dbReference type="Gene3D" id="3.30.559.10">
    <property type="entry name" value="Chloramphenicol acetyltransferase-like domain"/>
    <property type="match status" value="1"/>
</dbReference>
<evidence type="ECO:0000313" key="6">
    <source>
        <dbReference type="EMBL" id="MBI0319448.1"/>
    </source>
</evidence>
<dbReference type="PROSITE" id="PS00455">
    <property type="entry name" value="AMP_BINDING"/>
    <property type="match status" value="1"/>
</dbReference>
<dbReference type="InterPro" id="IPR020845">
    <property type="entry name" value="AMP-binding_CS"/>
</dbReference>
<feature type="region of interest" description="Disordered" evidence="4">
    <location>
        <begin position="86"/>
        <end position="106"/>
    </location>
</feature>
<dbReference type="InterPro" id="IPR006162">
    <property type="entry name" value="Ppantetheine_attach_site"/>
</dbReference>
<dbReference type="PROSITE" id="PS50075">
    <property type="entry name" value="CARRIER"/>
    <property type="match status" value="1"/>
</dbReference>
<dbReference type="Pfam" id="PF00668">
    <property type="entry name" value="Condensation"/>
    <property type="match status" value="1"/>
</dbReference>
<sequence length="1092" mass="115018">PDTAGTTEGRAPATPTEEILCGLFAEVLGLNQVGADTSFFELGGDSLLAMRLIARIRPVFDSELRIADLFATPTVADTARRIDAEHGDARPPLEPQPRPQGPAEQLPLSYGQQRMWFLNRLATTGEEAEGAEGAEGAESAESAEDAERAVAAGVAGAAGAAAGVYNMPLALRLSGHLDTGALEAALADVADRHESLRTVFPETDGVPRQRVLDGPAAHPPLVVVDLPADQVEAELSAHAARGFELSSELPWRARLLVTGPTEYVLLIVAHHIAADGWSMGVLARDLSTAYAARRQGRAPVWEPLPVRYADFALWQRRLLGERGDPDSLLSDQLAYWHDALADAPQELALPADRPRPAVSSYAGGLVPVRIDASTHARLVGLAQRGGATVFMVVHAALAALLARMGAGTDIPIGTATAGRGDAALDGLTGFFVNTLVLRTDLGGDPSFTELLARVRETDLAAYAHQDVPFEHLVEDLAPSRSLSRNPLFQVMLSLRNVPPAQWDLPGLQVRPTPPGSLAARFDLSVDLSEHRDEDGSPAGIGGDIFYATELFDEATVQALAGRLAAVLEQIAADPTVPLSRLRILDPAERATVVQDWNHTARSVPEGTLAELFEAQVRRTPGALAVIGAEHGLTYAELEERGNRLAHELIARGIGPEDLVGVAMERSVELMAVLLAVVKAGAGYLPIDPRYPARRIAFMLADARPKLVLCTGGTEDVLGPDTPPRLVLDAPEVTAALATRPATAPGNADRVRPQRLAHPAYVIYTSGSTGTPKGVVVTHGGVGSLAASHISRFGSGPGARVLQFASPSFDAAFAEFCTALPAGATLVMADRDMLPPYGSLADVAAEFGVTHLTAPPSVLAAADELPATVTTVAAAGEVCPPALVARLAPGRRMLNAYGPTEATVCVTLSDPLTPADADAPVPIGRPLENGQTYVLDEFLQPVPAGVTGELYLAGPGLARGYLGRSALTAERFVACPFTAADEPGAPGGRMYRTGDLAHWTPDGQLVVLGRADTQIKIRGFRVEPGEIEAVLATHPAVRRSAVVVREDRPGDRRLVAYVVHGEDGDTAGLREYVAERLPDHLVPAAVVALDSLP</sequence>
<dbReference type="InterPro" id="IPR001242">
    <property type="entry name" value="Condensation_dom"/>
</dbReference>
<dbReference type="PANTHER" id="PTHR45527">
    <property type="entry name" value="NONRIBOSOMAL PEPTIDE SYNTHETASE"/>
    <property type="match status" value="1"/>
</dbReference>
<dbReference type="InterPro" id="IPR029058">
    <property type="entry name" value="AB_hydrolase_fold"/>
</dbReference>
<dbReference type="Gene3D" id="3.30.559.30">
    <property type="entry name" value="Nonribosomal peptide synthetase, condensation domain"/>
    <property type="match status" value="1"/>
</dbReference>
<dbReference type="InterPro" id="IPR000873">
    <property type="entry name" value="AMP-dep_synth/lig_dom"/>
</dbReference>
<dbReference type="PROSITE" id="PS00012">
    <property type="entry name" value="PHOSPHOPANTETHEINE"/>
    <property type="match status" value="1"/>
</dbReference>
<name>A0ABS0RQV2_9ACTN</name>
<dbReference type="SUPFAM" id="SSF56801">
    <property type="entry name" value="Acetyl-CoA synthetase-like"/>
    <property type="match status" value="1"/>
</dbReference>
<dbReference type="NCBIfam" id="TIGR01733">
    <property type="entry name" value="AA-adenyl-dom"/>
    <property type="match status" value="1"/>
</dbReference>
<dbReference type="CDD" id="cd19540">
    <property type="entry name" value="LCL_NRPS-like"/>
    <property type="match status" value="1"/>
</dbReference>
<feature type="non-terminal residue" evidence="6">
    <location>
        <position position="1"/>
    </location>
</feature>
<dbReference type="Gene3D" id="3.40.50.1820">
    <property type="entry name" value="alpha/beta hydrolase"/>
    <property type="match status" value="1"/>
</dbReference>
<dbReference type="Gene3D" id="2.30.38.10">
    <property type="entry name" value="Luciferase, Domain 3"/>
    <property type="match status" value="1"/>
</dbReference>
<dbReference type="InterPro" id="IPR023213">
    <property type="entry name" value="CAT-like_dom_sf"/>
</dbReference>
<evidence type="ECO:0000256" key="1">
    <source>
        <dbReference type="ARBA" id="ARBA00001957"/>
    </source>
</evidence>
<evidence type="ECO:0000256" key="3">
    <source>
        <dbReference type="ARBA" id="ARBA00022553"/>
    </source>
</evidence>
<feature type="non-terminal residue" evidence="6">
    <location>
        <position position="1092"/>
    </location>
</feature>
<proteinExistence type="predicted"/>